<reference evidence="1" key="2">
    <citation type="submission" date="2020-09" db="EMBL/GenBank/DDBJ databases">
        <authorList>
            <person name="Sun Q."/>
            <person name="Ohkuma M."/>
        </authorList>
    </citation>
    <scope>NUCLEOTIDE SEQUENCE</scope>
    <source>
        <strain evidence="1">JCM 3302</strain>
    </source>
</reference>
<evidence type="ECO:0000313" key="1">
    <source>
        <dbReference type="EMBL" id="GHF09164.1"/>
    </source>
</evidence>
<name>A0A919AIQ1_9ACTN</name>
<accession>A0A919AIQ1</accession>
<comment type="caution">
    <text evidence="1">The sequence shown here is derived from an EMBL/GenBank/DDBJ whole genome shotgun (WGS) entry which is preliminary data.</text>
</comment>
<gene>
    <name evidence="1" type="ORF">GCM10014715_76290</name>
</gene>
<dbReference type="RefSeq" id="WP_189907388.1">
    <property type="nucleotide sequence ID" value="NZ_JBEYWS010000095.1"/>
</dbReference>
<protein>
    <submittedName>
        <fullName evidence="1">Uncharacterized protein</fullName>
    </submittedName>
</protein>
<dbReference type="EMBL" id="BNBC01000055">
    <property type="protein sequence ID" value="GHF09164.1"/>
    <property type="molecule type" value="Genomic_DNA"/>
</dbReference>
<organism evidence="1 2">
    <name type="scientific">Streptomyces spiralis</name>
    <dbReference type="NCBI Taxonomy" id="66376"/>
    <lineage>
        <taxon>Bacteria</taxon>
        <taxon>Bacillati</taxon>
        <taxon>Actinomycetota</taxon>
        <taxon>Actinomycetes</taxon>
        <taxon>Kitasatosporales</taxon>
        <taxon>Streptomycetaceae</taxon>
        <taxon>Streptomyces</taxon>
    </lineage>
</organism>
<sequence>MLPADMVGGVSPTRQANLEASGEALSKFVSRVDAVLRNLEESAGNPTKVGAQTIKLSSLSAGSESVFPEAHDLYWQYHGVHTELTSLSKVLHLQIEAIGIAVRGAEHGFDKLEEDQRRRFWEIQAHIRDIQAKPGSNDAKGGATLS</sequence>
<keyword evidence="2" id="KW-1185">Reference proteome</keyword>
<evidence type="ECO:0000313" key="2">
    <source>
        <dbReference type="Proteomes" id="UP000641386"/>
    </source>
</evidence>
<dbReference type="Proteomes" id="UP000641386">
    <property type="component" value="Unassembled WGS sequence"/>
</dbReference>
<proteinExistence type="predicted"/>
<dbReference type="AlphaFoldDB" id="A0A919AIQ1"/>
<reference evidence="1" key="1">
    <citation type="journal article" date="2014" name="Int. J. Syst. Evol. Microbiol.">
        <title>Complete genome sequence of Corynebacterium casei LMG S-19264T (=DSM 44701T), isolated from a smear-ripened cheese.</title>
        <authorList>
            <consortium name="US DOE Joint Genome Institute (JGI-PGF)"/>
            <person name="Walter F."/>
            <person name="Albersmeier A."/>
            <person name="Kalinowski J."/>
            <person name="Ruckert C."/>
        </authorList>
    </citation>
    <scope>NUCLEOTIDE SEQUENCE</scope>
    <source>
        <strain evidence="1">JCM 3302</strain>
    </source>
</reference>